<evidence type="ECO:0000313" key="2">
    <source>
        <dbReference type="Proteomes" id="UP000814140"/>
    </source>
</evidence>
<comment type="caution">
    <text evidence="1">The sequence shown here is derived from an EMBL/GenBank/DDBJ whole genome shotgun (WGS) entry which is preliminary data.</text>
</comment>
<reference evidence="1" key="2">
    <citation type="journal article" date="2022" name="New Phytol.">
        <title>Evolutionary transition to the ectomycorrhizal habit in the genomes of a hyperdiverse lineage of mushroom-forming fungi.</title>
        <authorList>
            <person name="Looney B."/>
            <person name="Miyauchi S."/>
            <person name="Morin E."/>
            <person name="Drula E."/>
            <person name="Courty P.E."/>
            <person name="Kohler A."/>
            <person name="Kuo A."/>
            <person name="LaButti K."/>
            <person name="Pangilinan J."/>
            <person name="Lipzen A."/>
            <person name="Riley R."/>
            <person name="Andreopoulos W."/>
            <person name="He G."/>
            <person name="Johnson J."/>
            <person name="Nolan M."/>
            <person name="Tritt A."/>
            <person name="Barry K.W."/>
            <person name="Grigoriev I.V."/>
            <person name="Nagy L.G."/>
            <person name="Hibbett D."/>
            <person name="Henrissat B."/>
            <person name="Matheny P.B."/>
            <person name="Labbe J."/>
            <person name="Martin F.M."/>
        </authorList>
    </citation>
    <scope>NUCLEOTIDE SEQUENCE</scope>
    <source>
        <strain evidence="1">HHB10654</strain>
    </source>
</reference>
<dbReference type="Proteomes" id="UP000814140">
    <property type="component" value="Unassembled WGS sequence"/>
</dbReference>
<dbReference type="EMBL" id="MU277343">
    <property type="protein sequence ID" value="KAI0054809.1"/>
    <property type="molecule type" value="Genomic_DNA"/>
</dbReference>
<gene>
    <name evidence="1" type="ORF">BV25DRAFT_1922356</name>
</gene>
<accession>A0ACB8SEP2</accession>
<keyword evidence="2" id="KW-1185">Reference proteome</keyword>
<organism evidence="1 2">
    <name type="scientific">Artomyces pyxidatus</name>
    <dbReference type="NCBI Taxonomy" id="48021"/>
    <lineage>
        <taxon>Eukaryota</taxon>
        <taxon>Fungi</taxon>
        <taxon>Dikarya</taxon>
        <taxon>Basidiomycota</taxon>
        <taxon>Agaricomycotina</taxon>
        <taxon>Agaricomycetes</taxon>
        <taxon>Russulales</taxon>
        <taxon>Auriscalpiaceae</taxon>
        <taxon>Artomyces</taxon>
    </lineage>
</organism>
<sequence length="189" mass="20939">MSGRPTSHLPTAGNATQPTVVATNHTAHQLSAHTELPPLVRRDFPEVPFWRKNDWTAAKKNGEGVTDIAQVIGAKGNSRASKGINVKMRYISEEDGTIIDGYVASDIRKLARTIWKELLDHGLAPTQWGQVSRDASDHYIWKVTLCYGFLYSNKIAATALIAVVAQIASIERSLLYSNKFFPDFYHSSP</sequence>
<name>A0ACB8SEP2_9AGAM</name>
<protein>
    <submittedName>
        <fullName evidence="1">Uncharacterized protein</fullName>
    </submittedName>
</protein>
<reference evidence="1" key="1">
    <citation type="submission" date="2021-03" db="EMBL/GenBank/DDBJ databases">
        <authorList>
            <consortium name="DOE Joint Genome Institute"/>
            <person name="Ahrendt S."/>
            <person name="Looney B.P."/>
            <person name="Miyauchi S."/>
            <person name="Morin E."/>
            <person name="Drula E."/>
            <person name="Courty P.E."/>
            <person name="Chicoki N."/>
            <person name="Fauchery L."/>
            <person name="Kohler A."/>
            <person name="Kuo A."/>
            <person name="Labutti K."/>
            <person name="Pangilinan J."/>
            <person name="Lipzen A."/>
            <person name="Riley R."/>
            <person name="Andreopoulos W."/>
            <person name="He G."/>
            <person name="Johnson J."/>
            <person name="Barry K.W."/>
            <person name="Grigoriev I.V."/>
            <person name="Nagy L."/>
            <person name="Hibbett D."/>
            <person name="Henrissat B."/>
            <person name="Matheny P.B."/>
            <person name="Labbe J."/>
            <person name="Martin F."/>
        </authorList>
    </citation>
    <scope>NUCLEOTIDE SEQUENCE</scope>
    <source>
        <strain evidence="1">HHB10654</strain>
    </source>
</reference>
<proteinExistence type="predicted"/>
<evidence type="ECO:0000313" key="1">
    <source>
        <dbReference type="EMBL" id="KAI0054809.1"/>
    </source>
</evidence>